<keyword evidence="7" id="KW-1185">Reference proteome</keyword>
<evidence type="ECO:0000256" key="1">
    <source>
        <dbReference type="ARBA" id="ARBA00022679"/>
    </source>
</evidence>
<organism evidence="6 7">
    <name type="scientific">Pseudonocardia kongjuensis</name>
    <dbReference type="NCBI Taxonomy" id="102227"/>
    <lineage>
        <taxon>Bacteria</taxon>
        <taxon>Bacillati</taxon>
        <taxon>Actinomycetota</taxon>
        <taxon>Actinomycetes</taxon>
        <taxon>Pseudonocardiales</taxon>
        <taxon>Pseudonocardiaceae</taxon>
        <taxon>Pseudonocardia</taxon>
    </lineage>
</organism>
<name>A0ABN1XS11_9PSEU</name>
<dbReference type="Gene3D" id="1.20.5.1930">
    <property type="match status" value="1"/>
</dbReference>
<dbReference type="SUPFAM" id="SSF55874">
    <property type="entry name" value="ATPase domain of HSP90 chaperone/DNA topoisomerase II/histidine kinase"/>
    <property type="match status" value="1"/>
</dbReference>
<feature type="domain" description="Histidine kinase/HSP90-like ATPase" evidence="5">
    <location>
        <begin position="302"/>
        <end position="395"/>
    </location>
</feature>
<dbReference type="PANTHER" id="PTHR24421:SF62">
    <property type="entry name" value="SENSORY TRANSDUCTION HISTIDINE KINASE"/>
    <property type="match status" value="1"/>
</dbReference>
<keyword evidence="1" id="KW-0808">Transferase</keyword>
<proteinExistence type="predicted"/>
<evidence type="ECO:0000259" key="5">
    <source>
        <dbReference type="SMART" id="SM00387"/>
    </source>
</evidence>
<feature type="transmembrane region" description="Helical" evidence="4">
    <location>
        <begin position="41"/>
        <end position="60"/>
    </location>
</feature>
<dbReference type="InterPro" id="IPR050482">
    <property type="entry name" value="Sensor_HK_TwoCompSys"/>
</dbReference>
<dbReference type="PIRSF" id="PIRSF037434">
    <property type="entry name" value="STHK_ChrS"/>
    <property type="match status" value="1"/>
</dbReference>
<dbReference type="Pfam" id="PF07730">
    <property type="entry name" value="HisKA_3"/>
    <property type="match status" value="1"/>
</dbReference>
<comment type="caution">
    <text evidence="6">The sequence shown here is derived from an EMBL/GenBank/DDBJ whole genome shotgun (WGS) entry which is preliminary data.</text>
</comment>
<reference evidence="6 7" key="1">
    <citation type="journal article" date="2019" name="Int. J. Syst. Evol. Microbiol.">
        <title>The Global Catalogue of Microorganisms (GCM) 10K type strain sequencing project: providing services to taxonomists for standard genome sequencing and annotation.</title>
        <authorList>
            <consortium name="The Broad Institute Genomics Platform"/>
            <consortium name="The Broad Institute Genome Sequencing Center for Infectious Disease"/>
            <person name="Wu L."/>
            <person name="Ma J."/>
        </authorList>
    </citation>
    <scope>NUCLEOTIDE SEQUENCE [LARGE SCALE GENOMIC DNA]</scope>
    <source>
        <strain evidence="6 7">JCM 11896</strain>
    </source>
</reference>
<dbReference type="Pfam" id="PF02518">
    <property type="entry name" value="HATPase_c"/>
    <property type="match status" value="1"/>
</dbReference>
<dbReference type="InterPro" id="IPR017205">
    <property type="entry name" value="Sig_transdc_His_kinase_ChrS"/>
</dbReference>
<evidence type="ECO:0000256" key="4">
    <source>
        <dbReference type="SAM" id="Phobius"/>
    </source>
</evidence>
<evidence type="ECO:0000256" key="3">
    <source>
        <dbReference type="ARBA" id="ARBA00023012"/>
    </source>
</evidence>
<dbReference type="InterPro" id="IPR036890">
    <property type="entry name" value="HATPase_C_sf"/>
</dbReference>
<accession>A0ABN1XS11</accession>
<evidence type="ECO:0000313" key="6">
    <source>
        <dbReference type="EMBL" id="GAA1386848.1"/>
    </source>
</evidence>
<protein>
    <submittedName>
        <fullName evidence="6">Sensor histidine kinase</fullName>
    </submittedName>
</protein>
<dbReference type="EMBL" id="BAAAJK010000007">
    <property type="protein sequence ID" value="GAA1386848.1"/>
    <property type="molecule type" value="Genomic_DNA"/>
</dbReference>
<feature type="transmembrane region" description="Helical" evidence="4">
    <location>
        <begin position="15"/>
        <end position="34"/>
    </location>
</feature>
<dbReference type="SMART" id="SM00387">
    <property type="entry name" value="HATPase_c"/>
    <property type="match status" value="1"/>
</dbReference>
<dbReference type="Gene3D" id="3.30.565.10">
    <property type="entry name" value="Histidine kinase-like ATPase, C-terminal domain"/>
    <property type="match status" value="1"/>
</dbReference>
<keyword evidence="2 6" id="KW-0418">Kinase</keyword>
<sequence>MTTPDRNVWERTAPAWHAVFVLFTVGTGVLAVAGGRGPGPVLLTVTLLAVILLAHALLAARAMEAPLPSRAGVAYLLVTVPATLAVFALDRVGATMLFVLFPMLWRLLPTRPAVTTTVLVVAAVGGLSAAAQPGPPSPAMIALFGSAAVCAVLLGLWITAICDQSERRAAVLDELERTRSELVAAHREAGALAERERFARDVHDTLAQGFTSLMLLVRAASEQLERDPDAARRNLDLAESTARDNLADARALVGAASPAGPAGDPLTTALERLVSGAREALGVPVRLDTADWRAGGGPAPVEPVVAVLRLAQEALANVRRHADAGTVDVLLSRWDGGIRLEVHDDGRGFDPEAPRPDRYGVDGMHHRVAELGGTLGLDSAPGAGCRLVAWVPEHPVGCGPAPGRATGPVPAGEAG</sequence>
<gene>
    <name evidence="6" type="ORF">GCM10009613_21470</name>
</gene>
<feature type="transmembrane region" description="Helical" evidence="4">
    <location>
        <begin position="113"/>
        <end position="131"/>
    </location>
</feature>
<dbReference type="CDD" id="cd16917">
    <property type="entry name" value="HATPase_UhpB-NarQ-NarX-like"/>
    <property type="match status" value="1"/>
</dbReference>
<dbReference type="PANTHER" id="PTHR24421">
    <property type="entry name" value="NITRATE/NITRITE SENSOR PROTEIN NARX-RELATED"/>
    <property type="match status" value="1"/>
</dbReference>
<keyword evidence="3" id="KW-0902">Two-component regulatory system</keyword>
<dbReference type="Proteomes" id="UP001501414">
    <property type="component" value="Unassembled WGS sequence"/>
</dbReference>
<keyword evidence="4" id="KW-1133">Transmembrane helix</keyword>
<keyword evidence="4" id="KW-0472">Membrane</keyword>
<feature type="transmembrane region" description="Helical" evidence="4">
    <location>
        <begin position="72"/>
        <end position="101"/>
    </location>
</feature>
<evidence type="ECO:0000313" key="7">
    <source>
        <dbReference type="Proteomes" id="UP001501414"/>
    </source>
</evidence>
<keyword evidence="4" id="KW-0812">Transmembrane</keyword>
<dbReference type="RefSeq" id="WP_344021031.1">
    <property type="nucleotide sequence ID" value="NZ_BAAAJK010000007.1"/>
</dbReference>
<dbReference type="GO" id="GO:0016301">
    <property type="term" value="F:kinase activity"/>
    <property type="evidence" value="ECO:0007669"/>
    <property type="project" value="UniProtKB-KW"/>
</dbReference>
<dbReference type="InterPro" id="IPR011712">
    <property type="entry name" value="Sig_transdc_His_kin_sub3_dim/P"/>
</dbReference>
<evidence type="ECO:0000256" key="2">
    <source>
        <dbReference type="ARBA" id="ARBA00022777"/>
    </source>
</evidence>
<dbReference type="InterPro" id="IPR003594">
    <property type="entry name" value="HATPase_dom"/>
</dbReference>
<feature type="transmembrane region" description="Helical" evidence="4">
    <location>
        <begin position="137"/>
        <end position="158"/>
    </location>
</feature>